<gene>
    <name evidence="2" type="ORF">A3B40_05465</name>
</gene>
<sequence length="129" mass="14504">MDKVVHFEIEADDLDRAQKFYQEIFGWEIQNVSAPGMEYRLINTVETDEKQMPKEAGAINGGLQKKTGQSKGVVIVIDVKSIDETLKKVQERGSKIVMPKTQVGDMGLYARVTDTEGNVIGIWEDVKKM</sequence>
<dbReference type="Pfam" id="PF00903">
    <property type="entry name" value="Glyoxalase"/>
    <property type="match status" value="1"/>
</dbReference>
<evidence type="ECO:0000313" key="3">
    <source>
        <dbReference type="Proteomes" id="UP000178040"/>
    </source>
</evidence>
<organism evidence="2 3">
    <name type="scientific">Candidatus Roizmanbacteria bacterium RIFCSPLOWO2_01_FULL_37_16</name>
    <dbReference type="NCBI Taxonomy" id="1802058"/>
    <lineage>
        <taxon>Bacteria</taxon>
        <taxon>Candidatus Roizmaniibacteriota</taxon>
    </lineage>
</organism>
<proteinExistence type="predicted"/>
<feature type="domain" description="VOC" evidence="1">
    <location>
        <begin position="3"/>
        <end position="125"/>
    </location>
</feature>
<dbReference type="SUPFAM" id="SSF54593">
    <property type="entry name" value="Glyoxalase/Bleomycin resistance protein/Dihydroxybiphenyl dioxygenase"/>
    <property type="match status" value="1"/>
</dbReference>
<dbReference type="CDD" id="cd07247">
    <property type="entry name" value="SgaA_N_like"/>
    <property type="match status" value="1"/>
</dbReference>
<dbReference type="Gene3D" id="3.10.180.10">
    <property type="entry name" value="2,3-Dihydroxybiphenyl 1,2-Dioxygenase, domain 1"/>
    <property type="match status" value="1"/>
</dbReference>
<dbReference type="PROSITE" id="PS51819">
    <property type="entry name" value="VOC"/>
    <property type="match status" value="1"/>
</dbReference>
<dbReference type="PANTHER" id="PTHR33993">
    <property type="entry name" value="GLYOXALASE-RELATED"/>
    <property type="match status" value="1"/>
</dbReference>
<dbReference type="InterPro" id="IPR037523">
    <property type="entry name" value="VOC_core"/>
</dbReference>
<accession>A0A1F7IPL2</accession>
<dbReference type="InterPro" id="IPR029068">
    <property type="entry name" value="Glyas_Bleomycin-R_OHBP_Dase"/>
</dbReference>
<name>A0A1F7IPL2_9BACT</name>
<dbReference type="PANTHER" id="PTHR33993:SF2">
    <property type="entry name" value="VOC DOMAIN-CONTAINING PROTEIN"/>
    <property type="match status" value="1"/>
</dbReference>
<evidence type="ECO:0000259" key="1">
    <source>
        <dbReference type="PROSITE" id="PS51819"/>
    </source>
</evidence>
<dbReference type="EMBL" id="MGAI01000011">
    <property type="protein sequence ID" value="OGK45313.1"/>
    <property type="molecule type" value="Genomic_DNA"/>
</dbReference>
<comment type="caution">
    <text evidence="2">The sequence shown here is derived from an EMBL/GenBank/DDBJ whole genome shotgun (WGS) entry which is preliminary data.</text>
</comment>
<dbReference type="InterPro" id="IPR004360">
    <property type="entry name" value="Glyas_Fos-R_dOase_dom"/>
</dbReference>
<reference evidence="2 3" key="1">
    <citation type="journal article" date="2016" name="Nat. Commun.">
        <title>Thousands of microbial genomes shed light on interconnected biogeochemical processes in an aquifer system.</title>
        <authorList>
            <person name="Anantharaman K."/>
            <person name="Brown C.T."/>
            <person name="Hug L.A."/>
            <person name="Sharon I."/>
            <person name="Castelle C.J."/>
            <person name="Probst A.J."/>
            <person name="Thomas B.C."/>
            <person name="Singh A."/>
            <person name="Wilkins M.J."/>
            <person name="Karaoz U."/>
            <person name="Brodie E.L."/>
            <person name="Williams K.H."/>
            <person name="Hubbard S.S."/>
            <person name="Banfield J.F."/>
        </authorList>
    </citation>
    <scope>NUCLEOTIDE SEQUENCE [LARGE SCALE GENOMIC DNA]</scope>
</reference>
<dbReference type="InterPro" id="IPR052164">
    <property type="entry name" value="Anthracycline_SecMetBiosynth"/>
</dbReference>
<dbReference type="Proteomes" id="UP000178040">
    <property type="component" value="Unassembled WGS sequence"/>
</dbReference>
<protein>
    <submittedName>
        <fullName evidence="2">Glyoxalase</fullName>
    </submittedName>
</protein>
<dbReference type="AlphaFoldDB" id="A0A1F7IPL2"/>
<evidence type="ECO:0000313" key="2">
    <source>
        <dbReference type="EMBL" id="OGK45313.1"/>
    </source>
</evidence>